<keyword evidence="2" id="KW-1133">Transmembrane helix</keyword>
<evidence type="ECO:0000313" key="5">
    <source>
        <dbReference type="Proteomes" id="UP000228754"/>
    </source>
</evidence>
<evidence type="ECO:0000313" key="4">
    <source>
        <dbReference type="EMBL" id="PCK18309.1"/>
    </source>
</evidence>
<name>A0A2A5IMN7_BACPU</name>
<organism evidence="4 5">
    <name type="scientific">Bacillus pumilus</name>
    <name type="common">Bacillus mesentericus</name>
    <dbReference type="NCBI Taxonomy" id="1408"/>
    <lineage>
        <taxon>Bacteria</taxon>
        <taxon>Bacillati</taxon>
        <taxon>Bacillota</taxon>
        <taxon>Bacilli</taxon>
        <taxon>Bacillales</taxon>
        <taxon>Bacillaceae</taxon>
        <taxon>Bacillus</taxon>
    </lineage>
</organism>
<dbReference type="CDD" id="cd14667">
    <property type="entry name" value="3D_containing_proteins"/>
    <property type="match status" value="1"/>
</dbReference>
<protein>
    <recommendedName>
        <fullName evidence="3">3D domain-containing protein</fullName>
    </recommendedName>
</protein>
<dbReference type="InterPro" id="IPR010611">
    <property type="entry name" value="3D_dom"/>
</dbReference>
<dbReference type="EMBL" id="NKHG01000119">
    <property type="protein sequence ID" value="PCK18309.1"/>
    <property type="molecule type" value="Genomic_DNA"/>
</dbReference>
<dbReference type="Gene3D" id="2.40.40.10">
    <property type="entry name" value="RlpA-like domain"/>
    <property type="match status" value="1"/>
</dbReference>
<keyword evidence="2" id="KW-0472">Membrane</keyword>
<sequence length="227" mass="25741">MPKGVMRIIKKLVDKTKNNIYYKINSMILIIITGWLLTFSLIKMEMSLTKDKTSKVVSKAKEFENPFNKIDLHDPLPRKETKQEITQKLQKKYLKVKVEPIKKKVKSTKHKRGEGIVKQKKKAVEQKNQTSKMVVTAYTNGYESTGKRPGHADYGTTASGVSTKQGITIACPPYMAFGTKLYIESVGIRVCQDRGGDIKGNRLDLFINNVSKAREFGRKTLSVKEIK</sequence>
<accession>A0A2A5IMN7</accession>
<feature type="transmembrane region" description="Helical" evidence="2">
    <location>
        <begin position="20"/>
        <end position="42"/>
    </location>
</feature>
<proteinExistence type="predicted"/>
<reference evidence="4 5" key="1">
    <citation type="submission" date="2017-06" db="EMBL/GenBank/DDBJ databases">
        <title>Draft Genome Sequence of Bacillus sp Strain 36R Isolated from saline sediment at Atanasia, Sonora, Mexico.</title>
        <authorList>
            <person name="Sanchez Diaz R."/>
            <person name="Quiroz Macias M.E."/>
            <person name="Ibarra Gamez J.C."/>
            <person name="Enciso Ibarra J."/>
            <person name="Gomez Gil B."/>
            <person name="Galaviz Silva L."/>
        </authorList>
    </citation>
    <scope>NUCLEOTIDE SEQUENCE [LARGE SCALE GENOMIC DNA]</scope>
    <source>
        <strain evidence="4 5">36R_ATNSAL</strain>
    </source>
</reference>
<dbReference type="InterPro" id="IPR059180">
    <property type="entry name" value="3D_YorM"/>
</dbReference>
<dbReference type="GO" id="GO:0004553">
    <property type="term" value="F:hydrolase activity, hydrolyzing O-glycosyl compounds"/>
    <property type="evidence" value="ECO:0007669"/>
    <property type="project" value="InterPro"/>
</dbReference>
<dbReference type="GO" id="GO:0009254">
    <property type="term" value="P:peptidoglycan turnover"/>
    <property type="evidence" value="ECO:0007669"/>
    <property type="project" value="InterPro"/>
</dbReference>
<dbReference type="GO" id="GO:0019867">
    <property type="term" value="C:outer membrane"/>
    <property type="evidence" value="ECO:0007669"/>
    <property type="project" value="InterPro"/>
</dbReference>
<dbReference type="PANTHER" id="PTHR39160:SF4">
    <property type="entry name" value="RESUSCITATION-PROMOTING FACTOR RPFB"/>
    <property type="match status" value="1"/>
</dbReference>
<evidence type="ECO:0000259" key="3">
    <source>
        <dbReference type="Pfam" id="PF06725"/>
    </source>
</evidence>
<comment type="caution">
    <text evidence="4">The sequence shown here is derived from an EMBL/GenBank/DDBJ whole genome shotgun (WGS) entry which is preliminary data.</text>
</comment>
<keyword evidence="2" id="KW-0812">Transmembrane</keyword>
<evidence type="ECO:0000256" key="2">
    <source>
        <dbReference type="SAM" id="Phobius"/>
    </source>
</evidence>
<dbReference type="InterPro" id="IPR036908">
    <property type="entry name" value="RlpA-like_sf"/>
</dbReference>
<dbReference type="AlphaFoldDB" id="A0A2A5IMN7"/>
<gene>
    <name evidence="4" type="ORF">CEY02_19100</name>
</gene>
<feature type="domain" description="3D" evidence="3">
    <location>
        <begin position="172"/>
        <end position="224"/>
    </location>
</feature>
<dbReference type="PANTHER" id="PTHR39160">
    <property type="entry name" value="CELL WALL-BINDING PROTEIN YOCH"/>
    <property type="match status" value="1"/>
</dbReference>
<evidence type="ECO:0000256" key="1">
    <source>
        <dbReference type="ARBA" id="ARBA00022729"/>
    </source>
</evidence>
<keyword evidence="1" id="KW-0732">Signal</keyword>
<dbReference type="InterPro" id="IPR051933">
    <property type="entry name" value="Resuscitation_pf_RpfB"/>
</dbReference>
<dbReference type="Pfam" id="PF06725">
    <property type="entry name" value="3D"/>
    <property type="match status" value="1"/>
</dbReference>
<dbReference type="Proteomes" id="UP000228754">
    <property type="component" value="Unassembled WGS sequence"/>
</dbReference>